<name>A0A089WVQ9_9PSED</name>
<dbReference type="KEGG" id="psw:LK03_15785"/>
<accession>A0A089WVQ9</accession>
<proteinExistence type="predicted"/>
<dbReference type="CDD" id="cd00060">
    <property type="entry name" value="FHA"/>
    <property type="match status" value="1"/>
</dbReference>
<keyword evidence="3" id="KW-1185">Reference proteome</keyword>
<dbReference type="OrthoDB" id="273564at2"/>
<dbReference type="Pfam" id="PF00498">
    <property type="entry name" value="FHA"/>
    <property type="match status" value="1"/>
</dbReference>
<dbReference type="AlphaFoldDB" id="A0A089WVQ9"/>
<evidence type="ECO:0000313" key="3">
    <source>
        <dbReference type="Proteomes" id="UP000029493"/>
    </source>
</evidence>
<dbReference type="SUPFAM" id="SSF49879">
    <property type="entry name" value="SMAD/FHA domain"/>
    <property type="match status" value="1"/>
</dbReference>
<protein>
    <recommendedName>
        <fullName evidence="1">FHA domain-containing protein</fullName>
    </recommendedName>
</protein>
<evidence type="ECO:0000259" key="1">
    <source>
        <dbReference type="Pfam" id="PF00498"/>
    </source>
</evidence>
<organism evidence="2 3">
    <name type="scientific">Pseudomonas cremoricolorata</name>
    <dbReference type="NCBI Taxonomy" id="157783"/>
    <lineage>
        <taxon>Bacteria</taxon>
        <taxon>Pseudomonadati</taxon>
        <taxon>Pseudomonadota</taxon>
        <taxon>Gammaproteobacteria</taxon>
        <taxon>Pseudomonadales</taxon>
        <taxon>Pseudomonadaceae</taxon>
        <taxon>Pseudomonas</taxon>
    </lineage>
</organism>
<gene>
    <name evidence="2" type="ORF">LK03_15785</name>
</gene>
<dbReference type="eggNOG" id="COG1716">
    <property type="taxonomic scope" value="Bacteria"/>
</dbReference>
<dbReference type="EMBL" id="CP009455">
    <property type="protein sequence ID" value="AIR90642.1"/>
    <property type="molecule type" value="Genomic_DNA"/>
</dbReference>
<dbReference type="InterPro" id="IPR000253">
    <property type="entry name" value="FHA_dom"/>
</dbReference>
<dbReference type="STRING" id="157783.LK03_15785"/>
<dbReference type="Gene3D" id="2.60.200.20">
    <property type="match status" value="1"/>
</dbReference>
<evidence type="ECO:0000313" key="2">
    <source>
        <dbReference type="EMBL" id="AIR90642.1"/>
    </source>
</evidence>
<feature type="domain" description="FHA" evidence="1">
    <location>
        <begin position="30"/>
        <end position="96"/>
    </location>
</feature>
<dbReference type="InterPro" id="IPR008984">
    <property type="entry name" value="SMAD_FHA_dom_sf"/>
</dbReference>
<dbReference type="RefSeq" id="WP_038413262.1">
    <property type="nucleotide sequence ID" value="NZ_CP009455.1"/>
</dbReference>
<dbReference type="Proteomes" id="UP000029493">
    <property type="component" value="Chromosome"/>
</dbReference>
<reference evidence="2 3" key="1">
    <citation type="submission" date="2014-09" db="EMBL/GenBank/DDBJ databases">
        <authorList>
            <person name="Chan K.-G."/>
        </authorList>
    </citation>
    <scope>NUCLEOTIDE SEQUENCE [LARGE SCALE GENOMIC DNA]</scope>
    <source>
        <strain evidence="2 3">ND07</strain>
    </source>
</reference>
<sequence>MSQLILSIVNLDQLLPTVIARHSFDRTGGTIGSACADWLMDDREHSIAPAHCEIRWIEGGFCVIDCCQRTYLNDSALALDGWSARRLAEGDQLHIGAYRIRVQHSPNEAQALDDAFDPNLRGIDTLIGEWPEHVQPEQNHACLVSDLCALLQPCADSDPLAAMPGLKDEEGWSKDALERLLDGERP</sequence>